<dbReference type="Gene3D" id="1.10.260.40">
    <property type="entry name" value="lambda repressor-like DNA-binding domains"/>
    <property type="match status" value="1"/>
</dbReference>
<reference evidence="3 4" key="1">
    <citation type="submission" date="2016-05" db="EMBL/GenBank/DDBJ databases">
        <title>Complete Genome and Methylome Analysis of Psychrotrophic Bacterial Isolates from Antarctic Lake Untersee.</title>
        <authorList>
            <person name="Fomenkov A."/>
            <person name="Akimov V.N."/>
            <person name="Vasilyeva L.V."/>
            <person name="Andersen D."/>
            <person name="Vincze T."/>
            <person name="Roberts R.J."/>
        </authorList>
    </citation>
    <scope>NUCLEOTIDE SEQUENCE [LARGE SCALE GENOMIC DNA]</scope>
    <source>
        <strain evidence="3 4">U14-5</strain>
    </source>
</reference>
<gene>
    <name evidence="3" type="ORF">RGI145_17845</name>
</gene>
<dbReference type="AlphaFoldDB" id="A0A1L7AIR6"/>
<name>A0A1L7AIR6_9PROT</name>
<sequence length="158" mass="17041">MAERGGGLIFPVRMIEPFPEISPMAERIEARLERLDLDPASATKKAGLSPGAIERILTGQAPSPRGTPLRKLAEVLECSVSYLVGLDPDVPPPPELLAEEQGDFGLLSGDQEALLRAYGRLDMASKQALLHVARKMAGPEPEPEAKPARGERKGRRKG</sequence>
<proteinExistence type="predicted"/>
<dbReference type="KEGG" id="rgi:RGI145_17845"/>
<organism evidence="3 4">
    <name type="scientific">Roseomonas gilardii</name>
    <dbReference type="NCBI Taxonomy" id="257708"/>
    <lineage>
        <taxon>Bacteria</taxon>
        <taxon>Pseudomonadati</taxon>
        <taxon>Pseudomonadota</taxon>
        <taxon>Alphaproteobacteria</taxon>
        <taxon>Acetobacterales</taxon>
        <taxon>Roseomonadaceae</taxon>
        <taxon>Roseomonas</taxon>
    </lineage>
</organism>
<dbReference type="PROSITE" id="PS50943">
    <property type="entry name" value="HTH_CROC1"/>
    <property type="match status" value="1"/>
</dbReference>
<evidence type="ECO:0000313" key="4">
    <source>
        <dbReference type="Proteomes" id="UP000185494"/>
    </source>
</evidence>
<protein>
    <submittedName>
        <fullName evidence="3">XRE family transcriptional regulator</fullName>
    </submittedName>
</protein>
<dbReference type="InterPro" id="IPR010982">
    <property type="entry name" value="Lambda_DNA-bd_dom_sf"/>
</dbReference>
<evidence type="ECO:0000313" key="3">
    <source>
        <dbReference type="EMBL" id="APT58693.1"/>
    </source>
</evidence>
<feature type="region of interest" description="Disordered" evidence="1">
    <location>
        <begin position="134"/>
        <end position="158"/>
    </location>
</feature>
<dbReference type="GO" id="GO:0003677">
    <property type="term" value="F:DNA binding"/>
    <property type="evidence" value="ECO:0007669"/>
    <property type="project" value="InterPro"/>
</dbReference>
<dbReference type="SMART" id="SM00530">
    <property type="entry name" value="HTH_XRE"/>
    <property type="match status" value="1"/>
</dbReference>
<feature type="domain" description="HTH cro/C1-type" evidence="2">
    <location>
        <begin position="44"/>
        <end position="83"/>
    </location>
</feature>
<dbReference type="Proteomes" id="UP000185494">
    <property type="component" value="Chromosome 1"/>
</dbReference>
<evidence type="ECO:0000259" key="2">
    <source>
        <dbReference type="PROSITE" id="PS50943"/>
    </source>
</evidence>
<accession>A0A1L7AIR6</accession>
<dbReference type="CDD" id="cd00093">
    <property type="entry name" value="HTH_XRE"/>
    <property type="match status" value="1"/>
</dbReference>
<dbReference type="RefSeq" id="WP_075799448.1">
    <property type="nucleotide sequence ID" value="NZ_CP015583.1"/>
</dbReference>
<dbReference type="SUPFAM" id="SSF47413">
    <property type="entry name" value="lambda repressor-like DNA-binding domains"/>
    <property type="match status" value="1"/>
</dbReference>
<dbReference type="EMBL" id="CP015583">
    <property type="protein sequence ID" value="APT58693.1"/>
    <property type="molecule type" value="Genomic_DNA"/>
</dbReference>
<dbReference type="InterPro" id="IPR001387">
    <property type="entry name" value="Cro/C1-type_HTH"/>
</dbReference>
<evidence type="ECO:0000256" key="1">
    <source>
        <dbReference type="SAM" id="MobiDB-lite"/>
    </source>
</evidence>